<reference evidence="2 3" key="1">
    <citation type="submission" date="2024-09" db="EMBL/GenBank/DDBJ databases">
        <title>Chromosome-scale assembly of Riccia fluitans.</title>
        <authorList>
            <person name="Paukszto L."/>
            <person name="Sawicki J."/>
            <person name="Karawczyk K."/>
            <person name="Piernik-Szablinska J."/>
            <person name="Szczecinska M."/>
            <person name="Mazdziarz M."/>
        </authorList>
    </citation>
    <scope>NUCLEOTIDE SEQUENCE [LARGE SCALE GENOMIC DNA]</scope>
    <source>
        <strain evidence="2">Rf_01</strain>
        <tissue evidence="2">Aerial parts of the thallus</tissue>
    </source>
</reference>
<proteinExistence type="predicted"/>
<protein>
    <submittedName>
        <fullName evidence="2">Uncharacterized protein</fullName>
    </submittedName>
</protein>
<keyword evidence="3" id="KW-1185">Reference proteome</keyword>
<dbReference type="AlphaFoldDB" id="A0ABD1YNS1"/>
<dbReference type="EMBL" id="JBHFFA010000004">
    <property type="protein sequence ID" value="KAL2632405.1"/>
    <property type="molecule type" value="Genomic_DNA"/>
</dbReference>
<feature type="region of interest" description="Disordered" evidence="1">
    <location>
        <begin position="89"/>
        <end position="109"/>
    </location>
</feature>
<organism evidence="2 3">
    <name type="scientific">Riccia fluitans</name>
    <dbReference type="NCBI Taxonomy" id="41844"/>
    <lineage>
        <taxon>Eukaryota</taxon>
        <taxon>Viridiplantae</taxon>
        <taxon>Streptophyta</taxon>
        <taxon>Embryophyta</taxon>
        <taxon>Marchantiophyta</taxon>
        <taxon>Marchantiopsida</taxon>
        <taxon>Marchantiidae</taxon>
        <taxon>Marchantiales</taxon>
        <taxon>Ricciaceae</taxon>
        <taxon>Riccia</taxon>
    </lineage>
</organism>
<comment type="caution">
    <text evidence="2">The sequence shown here is derived from an EMBL/GenBank/DDBJ whole genome shotgun (WGS) entry which is preliminary data.</text>
</comment>
<name>A0ABD1YNS1_9MARC</name>
<sequence length="109" mass="12195">MHVGSSWRVIFYEKTTSAVYGVMFAWRLWTEACRLWSMHAGYGRHNRSMPSVLDHVSAPIATVTTPVRDVHRKKTAVKAIYVISLAVRPDEESDGVKAPNPSDLENGVP</sequence>
<accession>A0ABD1YNS1</accession>
<evidence type="ECO:0000256" key="1">
    <source>
        <dbReference type="SAM" id="MobiDB-lite"/>
    </source>
</evidence>
<gene>
    <name evidence="2" type="ORF">R1flu_017091</name>
</gene>
<evidence type="ECO:0000313" key="2">
    <source>
        <dbReference type="EMBL" id="KAL2632405.1"/>
    </source>
</evidence>
<evidence type="ECO:0000313" key="3">
    <source>
        <dbReference type="Proteomes" id="UP001605036"/>
    </source>
</evidence>
<dbReference type="Proteomes" id="UP001605036">
    <property type="component" value="Unassembled WGS sequence"/>
</dbReference>